<name>A0A0L7T6T1_9GAMM</name>
<evidence type="ECO:0000256" key="1">
    <source>
        <dbReference type="SAM" id="MobiDB-lite"/>
    </source>
</evidence>
<dbReference type="EMBL" id="JRXF01000011">
    <property type="protein sequence ID" value="KOC93801.1"/>
    <property type="molecule type" value="Genomic_DNA"/>
</dbReference>
<keyword evidence="5" id="KW-1185">Reference proteome</keyword>
<comment type="caution">
    <text evidence="2">The sequence shown here is derived from an EMBL/GenBank/DDBJ whole genome shotgun (WGS) entry which is preliminary data.</text>
</comment>
<proteinExistence type="predicted"/>
<dbReference type="OrthoDB" id="6637778at2"/>
<dbReference type="EMBL" id="JRXE01000007">
    <property type="protein sequence ID" value="KOC91060.1"/>
    <property type="molecule type" value="Genomic_DNA"/>
</dbReference>
<dbReference type="PATRIC" id="fig|1560201.3.peg.1350"/>
<evidence type="ECO:0000313" key="3">
    <source>
        <dbReference type="EMBL" id="KOC93801.1"/>
    </source>
</evidence>
<dbReference type="AlphaFoldDB" id="A0A0L7T6T1"/>
<evidence type="ECO:0000313" key="4">
    <source>
        <dbReference type="Proteomes" id="UP000036851"/>
    </source>
</evidence>
<evidence type="ECO:0000313" key="2">
    <source>
        <dbReference type="EMBL" id="KOC91060.1"/>
    </source>
</evidence>
<protein>
    <submittedName>
        <fullName evidence="2">Uncharacterized protein</fullName>
    </submittedName>
</protein>
<gene>
    <name evidence="2" type="ORF">NG42_06335</name>
    <name evidence="3" type="ORF">NG43_08810</name>
</gene>
<dbReference type="RefSeq" id="WP_052898429.1">
    <property type="nucleotide sequence ID" value="NZ_JRXE01000007.1"/>
</dbReference>
<dbReference type="Proteomes" id="UP000036851">
    <property type="component" value="Unassembled WGS sequence"/>
</dbReference>
<sequence length="213" mass="23427">MGLCGSSQRLGTVDSPTQSARVHQHEVQPQQRMTIADLIARGANQNDRAVGHTGFSHISDLTAFNQRYPLPRYAYRAHFGDTEEIQQYGLERSGINQQRGDDYLVQILKHSASTGGSGGEVLSLSGSQRVASGFAEGRTLARVDTQADPGKFMTLAQILLQHGDRLMAENKVTPSIVLKALQNMVSEGEYEIFHLDGDVPRHAVVDFPSRLQR</sequence>
<reference evidence="4 5" key="1">
    <citation type="journal article" date="2015" name="Int. J. Syst. Evol. Microbiol.">
        <title>Erwinia iniecta sp. nov., isolated from Russian wheat aphids (Diuraphis noxia).</title>
        <authorList>
            <person name="Campillo T."/>
            <person name="Luna E."/>
            <person name="Portier P."/>
            <person name="Fischer-Le Saux M."/>
            <person name="Lapitan N."/>
            <person name="Tisserat N.A."/>
            <person name="Leach J.E."/>
        </authorList>
    </citation>
    <scope>NUCLEOTIDE SEQUENCE [LARGE SCALE GENOMIC DNA]</scope>
    <source>
        <strain evidence="2 5">B120</strain>
        <strain evidence="3 4">B149</strain>
    </source>
</reference>
<organism evidence="2 5">
    <name type="scientific">Winslowiella iniecta</name>
    <dbReference type="NCBI Taxonomy" id="1560201"/>
    <lineage>
        <taxon>Bacteria</taxon>
        <taxon>Pseudomonadati</taxon>
        <taxon>Pseudomonadota</taxon>
        <taxon>Gammaproteobacteria</taxon>
        <taxon>Enterobacterales</taxon>
        <taxon>Erwiniaceae</taxon>
        <taxon>Winslowiella</taxon>
    </lineage>
</organism>
<feature type="region of interest" description="Disordered" evidence="1">
    <location>
        <begin position="1"/>
        <end position="29"/>
    </location>
</feature>
<evidence type="ECO:0000313" key="5">
    <source>
        <dbReference type="Proteomes" id="UP000037088"/>
    </source>
</evidence>
<accession>A0A0L7T6T1</accession>
<dbReference type="Proteomes" id="UP000037088">
    <property type="component" value="Unassembled WGS sequence"/>
</dbReference>